<comment type="caution">
    <text evidence="1">The sequence shown here is derived from an EMBL/GenBank/DDBJ whole genome shotgun (WGS) entry which is preliminary data.</text>
</comment>
<sequence>MMAAMSTGSMSNARTIDEVLDRLDSIIQSSIERGSRIGYFAAMYRMVTAQVKEGILNGRFEDGPRMERFDVRFANRFLDAYDAYSRKDKCSLCWRIAFDAAQRQEPLVLQHLLLGMNAHINYDLGIAAAETCPGAALEPLHHDFNEINDILASLIDEVKGDLAAVSPWIGWLDRLGGRATDVIIRFSMKKARSFAWHFAVSLSQADSVDRFKLTMNRDAETTLLGQELLKPPGWLLRSVIWLIRTRETSSIADITRHLLAKSVTAATIPPQSGTVSV</sequence>
<dbReference type="RefSeq" id="WP_224753288.1">
    <property type="nucleotide sequence ID" value="NZ_JACXZA010000001.1"/>
</dbReference>
<evidence type="ECO:0000313" key="1">
    <source>
        <dbReference type="EMBL" id="MBD3918476.1"/>
    </source>
</evidence>
<reference evidence="1 2" key="1">
    <citation type="submission" date="2020-09" db="EMBL/GenBank/DDBJ databases">
        <title>Paenibacillus sp. strain PR3 16S rRNA gene Genome sequencing and assembly.</title>
        <authorList>
            <person name="Kim J."/>
        </authorList>
    </citation>
    <scope>NUCLEOTIDE SEQUENCE [LARGE SCALE GENOMIC DNA]</scope>
    <source>
        <strain evidence="1 2">PR3</strain>
    </source>
</reference>
<gene>
    <name evidence="1" type="ORF">H8B09_06895</name>
</gene>
<dbReference type="Pfam" id="PF19458">
    <property type="entry name" value="DUF5995"/>
    <property type="match status" value="1"/>
</dbReference>
<protein>
    <submittedName>
        <fullName evidence="1">Uncharacterized protein</fullName>
    </submittedName>
</protein>
<dbReference type="Proteomes" id="UP000609346">
    <property type="component" value="Unassembled WGS sequence"/>
</dbReference>
<organism evidence="1 2">
    <name type="scientific">Paenibacillus terricola</name>
    <dbReference type="NCBI Taxonomy" id="2763503"/>
    <lineage>
        <taxon>Bacteria</taxon>
        <taxon>Bacillati</taxon>
        <taxon>Bacillota</taxon>
        <taxon>Bacilli</taxon>
        <taxon>Bacillales</taxon>
        <taxon>Paenibacillaceae</taxon>
        <taxon>Paenibacillus</taxon>
    </lineage>
</organism>
<dbReference type="EMBL" id="JACXZA010000001">
    <property type="protein sequence ID" value="MBD3918476.1"/>
    <property type="molecule type" value="Genomic_DNA"/>
</dbReference>
<accession>A0ABR8MR54</accession>
<evidence type="ECO:0000313" key="2">
    <source>
        <dbReference type="Proteomes" id="UP000609346"/>
    </source>
</evidence>
<name>A0ABR8MR54_9BACL</name>
<dbReference type="InterPro" id="IPR046037">
    <property type="entry name" value="DUF5995"/>
</dbReference>
<keyword evidence="2" id="KW-1185">Reference proteome</keyword>
<proteinExistence type="predicted"/>